<dbReference type="PANTHER" id="PTHR12748:SF0">
    <property type="entry name" value="ORIGIN RECOGNITION COMPLEX SUBUNIT 3"/>
    <property type="match status" value="1"/>
</dbReference>
<dbReference type="GO" id="GO:0003688">
    <property type="term" value="F:DNA replication origin binding"/>
    <property type="evidence" value="ECO:0000318"/>
    <property type="project" value="GO_Central"/>
</dbReference>
<evidence type="ECO:0000313" key="9">
    <source>
        <dbReference type="EMBL" id="EDQ87339.1"/>
    </source>
</evidence>
<dbReference type="EMBL" id="CH991560">
    <property type="protein sequence ID" value="EDQ87339.1"/>
    <property type="molecule type" value="Genomic_DNA"/>
</dbReference>
<dbReference type="GO" id="GO:0005656">
    <property type="term" value="C:nuclear pre-replicative complex"/>
    <property type="evidence" value="ECO:0000318"/>
    <property type="project" value="GO_Central"/>
</dbReference>
<dbReference type="InterPro" id="IPR045667">
    <property type="entry name" value="ORC3_N"/>
</dbReference>
<dbReference type="GeneID" id="5893176"/>
<evidence type="ECO:0000256" key="5">
    <source>
        <dbReference type="ARBA" id="ARBA00023242"/>
    </source>
</evidence>
<dbReference type="AlphaFoldDB" id="A9V598"/>
<evidence type="ECO:0000313" key="10">
    <source>
        <dbReference type="Proteomes" id="UP000001357"/>
    </source>
</evidence>
<evidence type="ECO:0008006" key="11">
    <source>
        <dbReference type="Google" id="ProtNLM"/>
    </source>
</evidence>
<keyword evidence="10" id="KW-1185">Reference proteome</keyword>
<dbReference type="KEGG" id="mbr:MONBRDRAFT_33414"/>
<dbReference type="InParanoid" id="A9V598"/>
<feature type="compositionally biased region" description="Basic residues" evidence="6">
    <location>
        <begin position="119"/>
        <end position="129"/>
    </location>
</feature>
<keyword evidence="4" id="KW-0238">DNA-binding</keyword>
<organism evidence="9 10">
    <name type="scientific">Monosiga brevicollis</name>
    <name type="common">Choanoflagellate</name>
    <dbReference type="NCBI Taxonomy" id="81824"/>
    <lineage>
        <taxon>Eukaryota</taxon>
        <taxon>Choanoflagellata</taxon>
        <taxon>Craspedida</taxon>
        <taxon>Salpingoecidae</taxon>
        <taxon>Monosiga</taxon>
    </lineage>
</organism>
<protein>
    <recommendedName>
        <fullName evidence="11">Origin recognition complex subunit 3</fullName>
    </recommendedName>
</protein>
<dbReference type="STRING" id="81824.A9V598"/>
<comment type="subcellular location">
    <subcellularLocation>
        <location evidence="1">Nucleus</location>
    </subcellularLocation>
</comment>
<dbReference type="InterPro" id="IPR040855">
    <property type="entry name" value="ORC_WH_C"/>
</dbReference>
<evidence type="ECO:0000259" key="8">
    <source>
        <dbReference type="Pfam" id="PF18137"/>
    </source>
</evidence>
<dbReference type="Proteomes" id="UP000001357">
    <property type="component" value="Unassembled WGS sequence"/>
</dbReference>
<evidence type="ECO:0000256" key="3">
    <source>
        <dbReference type="ARBA" id="ARBA00022705"/>
    </source>
</evidence>
<dbReference type="PANTHER" id="PTHR12748">
    <property type="entry name" value="ORIGIN RECOGNITION COMPLEX SUBUNIT 3"/>
    <property type="match status" value="1"/>
</dbReference>
<dbReference type="Pfam" id="PF18137">
    <property type="entry name" value="WHD_ORC"/>
    <property type="match status" value="1"/>
</dbReference>
<feature type="region of interest" description="Disordered" evidence="6">
    <location>
        <begin position="500"/>
        <end position="558"/>
    </location>
</feature>
<feature type="region of interest" description="Disordered" evidence="6">
    <location>
        <begin position="100"/>
        <end position="144"/>
    </location>
</feature>
<reference evidence="9 10" key="1">
    <citation type="journal article" date="2008" name="Nature">
        <title>The genome of the choanoflagellate Monosiga brevicollis and the origin of metazoans.</title>
        <authorList>
            <consortium name="JGI Sequencing"/>
            <person name="King N."/>
            <person name="Westbrook M.J."/>
            <person name="Young S.L."/>
            <person name="Kuo A."/>
            <person name="Abedin M."/>
            <person name="Chapman J."/>
            <person name="Fairclough S."/>
            <person name="Hellsten U."/>
            <person name="Isogai Y."/>
            <person name="Letunic I."/>
            <person name="Marr M."/>
            <person name="Pincus D."/>
            <person name="Putnam N."/>
            <person name="Rokas A."/>
            <person name="Wright K.J."/>
            <person name="Zuzow R."/>
            <person name="Dirks W."/>
            <person name="Good M."/>
            <person name="Goodstein D."/>
            <person name="Lemons D."/>
            <person name="Li W."/>
            <person name="Lyons J.B."/>
            <person name="Morris A."/>
            <person name="Nichols S."/>
            <person name="Richter D.J."/>
            <person name="Salamov A."/>
            <person name="Bork P."/>
            <person name="Lim W.A."/>
            <person name="Manning G."/>
            <person name="Miller W.T."/>
            <person name="McGinnis W."/>
            <person name="Shapiro H."/>
            <person name="Tjian R."/>
            <person name="Grigoriev I.V."/>
            <person name="Rokhsar D."/>
        </authorList>
    </citation>
    <scope>NUCLEOTIDE SEQUENCE [LARGE SCALE GENOMIC DNA]</scope>
    <source>
        <strain evidence="10">MX1 / ATCC 50154</strain>
    </source>
</reference>
<evidence type="ECO:0000256" key="4">
    <source>
        <dbReference type="ARBA" id="ARBA00023125"/>
    </source>
</evidence>
<dbReference type="GO" id="GO:0005664">
    <property type="term" value="C:nuclear origin of replication recognition complex"/>
    <property type="evidence" value="ECO:0000318"/>
    <property type="project" value="GO_Central"/>
</dbReference>
<evidence type="ECO:0000259" key="7">
    <source>
        <dbReference type="Pfam" id="PF07034"/>
    </source>
</evidence>
<accession>A9V598</accession>
<dbReference type="RefSeq" id="XP_001747952.1">
    <property type="nucleotide sequence ID" value="XM_001747900.1"/>
</dbReference>
<evidence type="ECO:0000256" key="6">
    <source>
        <dbReference type="SAM" id="MobiDB-lite"/>
    </source>
</evidence>
<keyword evidence="3" id="KW-0235">DNA replication</keyword>
<keyword evidence="5" id="KW-0539">Nucleus</keyword>
<dbReference type="GO" id="GO:0031261">
    <property type="term" value="C:DNA replication preinitiation complex"/>
    <property type="evidence" value="ECO:0000318"/>
    <property type="project" value="GO_Central"/>
</dbReference>
<dbReference type="eggNOG" id="KOG2538">
    <property type="taxonomic scope" value="Eukaryota"/>
</dbReference>
<name>A9V598_MONBE</name>
<feature type="region of interest" description="Disordered" evidence="6">
    <location>
        <begin position="678"/>
        <end position="708"/>
    </location>
</feature>
<dbReference type="InterPro" id="IPR020795">
    <property type="entry name" value="ORC3"/>
</dbReference>
<proteinExistence type="inferred from homology"/>
<gene>
    <name evidence="9" type="ORF">MONBRDRAFT_33414</name>
</gene>
<dbReference type="Pfam" id="PF07034">
    <property type="entry name" value="ORC3_N"/>
    <property type="match status" value="1"/>
</dbReference>
<evidence type="ECO:0000256" key="2">
    <source>
        <dbReference type="ARBA" id="ARBA00010977"/>
    </source>
</evidence>
<dbReference type="FunCoup" id="A9V598">
    <property type="interactions" value="1041"/>
</dbReference>
<feature type="domain" description="Origin recognition complex subunit 3 N-terminal" evidence="7">
    <location>
        <begin position="113"/>
        <end position="414"/>
    </location>
</feature>
<dbReference type="GO" id="GO:0006270">
    <property type="term" value="P:DNA replication initiation"/>
    <property type="evidence" value="ECO:0000318"/>
    <property type="project" value="GO_Central"/>
</dbReference>
<comment type="similarity">
    <text evidence="2">Belongs to the ORC3 family.</text>
</comment>
<dbReference type="CDD" id="cd20704">
    <property type="entry name" value="Orc3"/>
    <property type="match status" value="1"/>
</dbReference>
<feature type="compositionally biased region" description="Low complexity" evidence="6">
    <location>
        <begin position="542"/>
        <end position="552"/>
    </location>
</feature>
<sequence>MHDHFVQVQQHHHMGQVYYDHTGSREKKKAPILSCPSSVSTAFVPPPHTRSVGMMHHKSSTISREHLTKVVKTCDASRGSESNNMSALVETDLLTQGCFYHPRQGRSSEDQAVSSPSPKRGRHQGRHPRSSAASVAHSAQPDETPQQRLFKTLWRSYETKFDTLLGSSNDSAFQAILDFFRAQSQLDEAPEISTAIVLTGINVPDHDAIFARLTQQLHELSPYIVTLKSFQCQNFAGVMKRLVQDLMFTDADAEGEGGGGGPASARPKRAKLARLPNYDFQVLQNWYSAARASLPSGRRRPLIIQLQDFEAFDTMSCQRHLKELPFLFVLGVASTPDVVPRHLPRAAMTCLNTKSFRLQHPDRLLNAAASVLISEETPLILGPRPLRELLDAFLFHTLSINSFRMQLKLAIHEHTARLGDDVVDRPLLDLALLPDFSAHLRSHLSPEKLAECLKELIQLVEARSNELEHLQPELQKPMQQLCEVFGQIISELLTADKPNEETQSAPMAAEAGDEVPSDAASRASVHDVLSGTAEPAPKPNLLKRSTLRSSLKGRPTAGTRVKHGVEAMFAALDHFMRPWHEADHTENSAITVSNSVTALSQEPLRSCLHEHLASAGPLLGLSSSSLAAKAASRALEAGADLSGLPDLSVVYLLYLESGKLINLRDWMTAFVAAVSPASDDAGQDNMSGDDDEPTETAQAAADSEAESERSIQLQVRFARAVGELEFMGLVKNTKRKADHMQRMTWGHI</sequence>
<feature type="domain" description="Origin recognition complex subunit 3 winged helix C-terminal" evidence="8">
    <location>
        <begin position="632"/>
        <end position="745"/>
    </location>
</feature>
<evidence type="ECO:0000256" key="1">
    <source>
        <dbReference type="ARBA" id="ARBA00004123"/>
    </source>
</evidence>